<reference evidence="2 3" key="1">
    <citation type="journal article" date="2018" name="Sci. Rep.">
        <title>Genomic signatures of local adaptation to the degree of environmental predictability in rotifers.</title>
        <authorList>
            <person name="Franch-Gras L."/>
            <person name="Hahn C."/>
            <person name="Garcia-Roger E.M."/>
            <person name="Carmona M.J."/>
            <person name="Serra M."/>
            <person name="Gomez A."/>
        </authorList>
    </citation>
    <scope>NUCLEOTIDE SEQUENCE [LARGE SCALE GENOMIC DNA]</scope>
    <source>
        <strain evidence="2">HYR1</strain>
    </source>
</reference>
<dbReference type="Proteomes" id="UP000276133">
    <property type="component" value="Unassembled WGS sequence"/>
</dbReference>
<dbReference type="InterPro" id="IPR029063">
    <property type="entry name" value="SAM-dependent_MTases_sf"/>
</dbReference>
<keyword evidence="3" id="KW-1185">Reference proteome</keyword>
<accession>A0A3M7PC83</accession>
<gene>
    <name evidence="2" type="ORF">BpHYR1_039491</name>
</gene>
<dbReference type="GO" id="GO:0043527">
    <property type="term" value="C:tRNA methyltransferase complex"/>
    <property type="evidence" value="ECO:0007669"/>
    <property type="project" value="UniProtKB-ARBA"/>
</dbReference>
<dbReference type="PANTHER" id="PTHR14911">
    <property type="entry name" value="THUMP DOMAIN-CONTAINING"/>
    <property type="match status" value="1"/>
</dbReference>
<dbReference type="AlphaFoldDB" id="A0A3M7PC83"/>
<dbReference type="STRING" id="10195.A0A3M7PC83"/>
<dbReference type="OrthoDB" id="2013972at2759"/>
<proteinExistence type="predicted"/>
<evidence type="ECO:0000313" key="2">
    <source>
        <dbReference type="EMBL" id="RMZ96716.1"/>
    </source>
</evidence>
<dbReference type="SUPFAM" id="SSF53335">
    <property type="entry name" value="S-adenosyl-L-methionine-dependent methyltransferases"/>
    <property type="match status" value="1"/>
</dbReference>
<dbReference type="Gene3D" id="3.40.50.150">
    <property type="entry name" value="Vaccinia Virus protein VP39"/>
    <property type="match status" value="1"/>
</dbReference>
<protein>
    <submittedName>
        <fullName evidence="2">THUMP domain-containing 2</fullName>
    </submittedName>
</protein>
<comment type="caution">
    <text evidence="2">The sequence shown here is derived from an EMBL/GenBank/DDBJ whole genome shotgun (WGS) entry which is preliminary data.</text>
</comment>
<dbReference type="EMBL" id="REGN01011950">
    <property type="protein sequence ID" value="RMZ96716.1"/>
    <property type="molecule type" value="Genomic_DNA"/>
</dbReference>
<feature type="domain" description="Ribosomal RNA large subunit methyltransferase K/L-like methyltransferase" evidence="1">
    <location>
        <begin position="154"/>
        <end position="268"/>
    </location>
</feature>
<dbReference type="PANTHER" id="PTHR14911:SF1">
    <property type="entry name" value="THUMP DOMAIN-CONTAINING PROTEIN 2"/>
    <property type="match status" value="1"/>
</dbReference>
<dbReference type="InterPro" id="IPR000241">
    <property type="entry name" value="RlmKL-like_Mtase"/>
</dbReference>
<dbReference type="GO" id="GO:0030488">
    <property type="term" value="P:tRNA methylation"/>
    <property type="evidence" value="ECO:0007669"/>
    <property type="project" value="TreeGrafter"/>
</dbReference>
<dbReference type="Pfam" id="PF01170">
    <property type="entry name" value="UPF0020"/>
    <property type="match status" value="1"/>
</dbReference>
<sequence length="334" mass="38221">MAKFYFTHGRGLSHFAETEIKQLINKLREKDNSFYLTTCDYIEGKLSFETNVALEQLLKLTTIERLFYQIIFKKFDKIPLQDEVLQLIDQFFTINSVGETFINTIVTPECDEQLENIKKIRKSITFRIDSKLTGKWKVSLIIGIPVSKLTISNRESIKNIGLRSTICSALIQLSEIKNQSNTTLVFDPFCGKSTILCELILQCRNSKIFYISSDADRTQLDFSTENFKSLSSKNVQSDFLLLNLSKQSHFPFRTGIFDSIITDLPFGNKHPIQFFENPSSRLLTKGSCEAKQFEELINQIDTDLKLVSKYPVSLGETNAVILKLSKSESNNKKN</sequence>
<dbReference type="GO" id="GO:0016423">
    <property type="term" value="F:tRNA (guanine) methyltransferase activity"/>
    <property type="evidence" value="ECO:0007669"/>
    <property type="project" value="TreeGrafter"/>
</dbReference>
<evidence type="ECO:0000259" key="1">
    <source>
        <dbReference type="Pfam" id="PF01170"/>
    </source>
</evidence>
<name>A0A3M7PC83_BRAPC</name>
<evidence type="ECO:0000313" key="3">
    <source>
        <dbReference type="Proteomes" id="UP000276133"/>
    </source>
</evidence>
<organism evidence="2 3">
    <name type="scientific">Brachionus plicatilis</name>
    <name type="common">Marine rotifer</name>
    <name type="synonym">Brachionus muelleri</name>
    <dbReference type="NCBI Taxonomy" id="10195"/>
    <lineage>
        <taxon>Eukaryota</taxon>
        <taxon>Metazoa</taxon>
        <taxon>Spiralia</taxon>
        <taxon>Gnathifera</taxon>
        <taxon>Rotifera</taxon>
        <taxon>Eurotatoria</taxon>
        <taxon>Monogononta</taxon>
        <taxon>Pseudotrocha</taxon>
        <taxon>Ploima</taxon>
        <taxon>Brachionidae</taxon>
        <taxon>Brachionus</taxon>
    </lineage>
</organism>